<evidence type="ECO:0000313" key="4">
    <source>
        <dbReference type="Proteomes" id="UP001153636"/>
    </source>
</evidence>
<dbReference type="OrthoDB" id="5599753at2759"/>
<gene>
    <name evidence="3" type="ORF">PSYICH_LOCUS7362</name>
</gene>
<keyword evidence="1" id="KW-0472">Membrane</keyword>
<evidence type="ECO:0000259" key="2">
    <source>
        <dbReference type="PROSITE" id="PS51837"/>
    </source>
</evidence>
<evidence type="ECO:0000313" key="3">
    <source>
        <dbReference type="EMBL" id="CAH1105518.1"/>
    </source>
</evidence>
<evidence type="ECO:0000256" key="1">
    <source>
        <dbReference type="SAM" id="Phobius"/>
    </source>
</evidence>
<reference evidence="3" key="1">
    <citation type="submission" date="2022-01" db="EMBL/GenBank/DDBJ databases">
        <authorList>
            <person name="King R."/>
        </authorList>
    </citation>
    <scope>NUCLEOTIDE SEQUENCE</scope>
</reference>
<dbReference type="InterPro" id="IPR006629">
    <property type="entry name" value="LITAF"/>
</dbReference>
<dbReference type="Pfam" id="PF10601">
    <property type="entry name" value="zf-LITAF-like"/>
    <property type="match status" value="1"/>
</dbReference>
<proteinExistence type="predicted"/>
<organism evidence="3 4">
    <name type="scientific">Psylliodes chrysocephalus</name>
    <dbReference type="NCBI Taxonomy" id="3402493"/>
    <lineage>
        <taxon>Eukaryota</taxon>
        <taxon>Metazoa</taxon>
        <taxon>Ecdysozoa</taxon>
        <taxon>Arthropoda</taxon>
        <taxon>Hexapoda</taxon>
        <taxon>Insecta</taxon>
        <taxon>Pterygota</taxon>
        <taxon>Neoptera</taxon>
        <taxon>Endopterygota</taxon>
        <taxon>Coleoptera</taxon>
        <taxon>Polyphaga</taxon>
        <taxon>Cucujiformia</taxon>
        <taxon>Chrysomeloidea</taxon>
        <taxon>Chrysomelidae</taxon>
        <taxon>Galerucinae</taxon>
        <taxon>Alticini</taxon>
        <taxon>Psylliodes</taxon>
    </lineage>
</organism>
<keyword evidence="4" id="KW-1185">Reference proteome</keyword>
<feature type="transmembrane region" description="Helical" evidence="1">
    <location>
        <begin position="36"/>
        <end position="57"/>
    </location>
</feature>
<sequence>MVVIDDDMVYYHFGPKPLPIKCPYCKKMVITDVVDVPNIFTCIYSTLLCLICCPLFWAPYFCTPCMTQYHFCPFCNKLLGVYP</sequence>
<accession>A0A9P0CS15</accession>
<dbReference type="AlphaFoldDB" id="A0A9P0CS15"/>
<dbReference type="PROSITE" id="PS51837">
    <property type="entry name" value="LITAF"/>
    <property type="match status" value="1"/>
</dbReference>
<keyword evidence="1" id="KW-0812">Transmembrane</keyword>
<keyword evidence="1" id="KW-1133">Transmembrane helix</keyword>
<name>A0A9P0CS15_9CUCU</name>
<dbReference type="EMBL" id="OV651814">
    <property type="protein sequence ID" value="CAH1105518.1"/>
    <property type="molecule type" value="Genomic_DNA"/>
</dbReference>
<feature type="domain" description="LITAF" evidence="2">
    <location>
        <begin position="1"/>
        <end position="83"/>
    </location>
</feature>
<protein>
    <recommendedName>
        <fullName evidence="2">LITAF domain-containing protein</fullName>
    </recommendedName>
</protein>
<dbReference type="Proteomes" id="UP001153636">
    <property type="component" value="Chromosome 2"/>
</dbReference>
<dbReference type="SMART" id="SM00714">
    <property type="entry name" value="LITAF"/>
    <property type="match status" value="1"/>
</dbReference>